<organism evidence="1 2">
    <name type="scientific">Portunus trituberculatus</name>
    <name type="common">Swimming crab</name>
    <name type="synonym">Neptunus trituberculatus</name>
    <dbReference type="NCBI Taxonomy" id="210409"/>
    <lineage>
        <taxon>Eukaryota</taxon>
        <taxon>Metazoa</taxon>
        <taxon>Ecdysozoa</taxon>
        <taxon>Arthropoda</taxon>
        <taxon>Crustacea</taxon>
        <taxon>Multicrustacea</taxon>
        <taxon>Malacostraca</taxon>
        <taxon>Eumalacostraca</taxon>
        <taxon>Eucarida</taxon>
        <taxon>Decapoda</taxon>
        <taxon>Pleocyemata</taxon>
        <taxon>Brachyura</taxon>
        <taxon>Eubrachyura</taxon>
        <taxon>Portunoidea</taxon>
        <taxon>Portunidae</taxon>
        <taxon>Portuninae</taxon>
        <taxon>Portunus</taxon>
    </lineage>
</organism>
<reference evidence="1 2" key="1">
    <citation type="submission" date="2019-05" db="EMBL/GenBank/DDBJ databases">
        <title>Another draft genome of Portunus trituberculatus and its Hox gene families provides insights of decapod evolution.</title>
        <authorList>
            <person name="Jeong J.-H."/>
            <person name="Song I."/>
            <person name="Kim S."/>
            <person name="Choi T."/>
            <person name="Kim D."/>
            <person name="Ryu S."/>
            <person name="Kim W."/>
        </authorList>
    </citation>
    <scope>NUCLEOTIDE SEQUENCE [LARGE SCALE GENOMIC DNA]</scope>
    <source>
        <tissue evidence="1">Muscle</tissue>
    </source>
</reference>
<accession>A0A5B7EZM0</accession>
<evidence type="ECO:0000313" key="1">
    <source>
        <dbReference type="EMBL" id="MPC40530.1"/>
    </source>
</evidence>
<keyword evidence="2" id="KW-1185">Reference proteome</keyword>
<proteinExistence type="predicted"/>
<dbReference type="EMBL" id="VSRR010004722">
    <property type="protein sequence ID" value="MPC40530.1"/>
    <property type="molecule type" value="Genomic_DNA"/>
</dbReference>
<dbReference type="Proteomes" id="UP000324222">
    <property type="component" value="Unassembled WGS sequence"/>
</dbReference>
<evidence type="ECO:0000313" key="2">
    <source>
        <dbReference type="Proteomes" id="UP000324222"/>
    </source>
</evidence>
<sequence length="65" mass="7551">MPHQCHIYTRSTPHQPHLHHINATFYTTSTHQHHIKATQTLQKFVWGIQIVRTVAINLLTSIDLS</sequence>
<comment type="caution">
    <text evidence="1">The sequence shown here is derived from an EMBL/GenBank/DDBJ whole genome shotgun (WGS) entry which is preliminary data.</text>
</comment>
<name>A0A5B7EZM0_PORTR</name>
<dbReference type="AlphaFoldDB" id="A0A5B7EZM0"/>
<gene>
    <name evidence="1" type="ORF">E2C01_034091</name>
</gene>
<protein>
    <submittedName>
        <fullName evidence="1">Uncharacterized protein</fullName>
    </submittedName>
</protein>